<accession>A0A3N4LDA6</accession>
<keyword evidence="3" id="KW-1185">Reference proteome</keyword>
<dbReference type="InterPro" id="IPR043129">
    <property type="entry name" value="ATPase_NBD"/>
</dbReference>
<dbReference type="PRINTS" id="PR00301">
    <property type="entry name" value="HEATSHOCK70"/>
</dbReference>
<dbReference type="Gene3D" id="3.30.420.40">
    <property type="match status" value="1"/>
</dbReference>
<name>A0A3N4LDA6_9PEZI</name>
<dbReference type="PANTHER" id="PTHR14187">
    <property type="entry name" value="ALPHA KINASE/ELONGATION FACTOR 2 KINASE"/>
    <property type="match status" value="1"/>
</dbReference>
<dbReference type="CDD" id="cd10170">
    <property type="entry name" value="ASKHA_NBD_HSP70"/>
    <property type="match status" value="1"/>
</dbReference>
<dbReference type="STRING" id="1051890.A0A3N4LDA6"/>
<dbReference type="Proteomes" id="UP000267821">
    <property type="component" value="Unassembled WGS sequence"/>
</dbReference>
<reference evidence="2 3" key="1">
    <citation type="journal article" date="2018" name="Nat. Ecol. Evol.">
        <title>Pezizomycetes genomes reveal the molecular basis of ectomycorrhizal truffle lifestyle.</title>
        <authorList>
            <person name="Murat C."/>
            <person name="Payen T."/>
            <person name="Noel B."/>
            <person name="Kuo A."/>
            <person name="Morin E."/>
            <person name="Chen J."/>
            <person name="Kohler A."/>
            <person name="Krizsan K."/>
            <person name="Balestrini R."/>
            <person name="Da Silva C."/>
            <person name="Montanini B."/>
            <person name="Hainaut M."/>
            <person name="Levati E."/>
            <person name="Barry K.W."/>
            <person name="Belfiori B."/>
            <person name="Cichocki N."/>
            <person name="Clum A."/>
            <person name="Dockter R.B."/>
            <person name="Fauchery L."/>
            <person name="Guy J."/>
            <person name="Iotti M."/>
            <person name="Le Tacon F."/>
            <person name="Lindquist E.A."/>
            <person name="Lipzen A."/>
            <person name="Malagnac F."/>
            <person name="Mello A."/>
            <person name="Molinier V."/>
            <person name="Miyauchi S."/>
            <person name="Poulain J."/>
            <person name="Riccioni C."/>
            <person name="Rubini A."/>
            <person name="Sitrit Y."/>
            <person name="Splivallo R."/>
            <person name="Traeger S."/>
            <person name="Wang M."/>
            <person name="Zifcakova L."/>
            <person name="Wipf D."/>
            <person name="Zambonelli A."/>
            <person name="Paolocci F."/>
            <person name="Nowrousian M."/>
            <person name="Ottonello S."/>
            <person name="Baldrian P."/>
            <person name="Spatafora J.W."/>
            <person name="Henrissat B."/>
            <person name="Nagy L.G."/>
            <person name="Aury J.M."/>
            <person name="Wincker P."/>
            <person name="Grigoriev I.V."/>
            <person name="Bonfante P."/>
            <person name="Martin F.M."/>
        </authorList>
    </citation>
    <scope>NUCLEOTIDE SEQUENCE [LARGE SCALE GENOMIC DNA]</scope>
    <source>
        <strain evidence="2 3">ATCC MYA-4762</strain>
    </source>
</reference>
<organism evidence="2 3">
    <name type="scientific">Terfezia boudieri ATCC MYA-4762</name>
    <dbReference type="NCBI Taxonomy" id="1051890"/>
    <lineage>
        <taxon>Eukaryota</taxon>
        <taxon>Fungi</taxon>
        <taxon>Dikarya</taxon>
        <taxon>Ascomycota</taxon>
        <taxon>Pezizomycotina</taxon>
        <taxon>Pezizomycetes</taxon>
        <taxon>Pezizales</taxon>
        <taxon>Pezizaceae</taxon>
        <taxon>Terfezia</taxon>
    </lineage>
</organism>
<evidence type="ECO:0008006" key="4">
    <source>
        <dbReference type="Google" id="ProtNLM"/>
    </source>
</evidence>
<dbReference type="PANTHER" id="PTHR14187:SF5">
    <property type="entry name" value="HEAT SHOCK 70 KDA PROTEIN 12A"/>
    <property type="match status" value="1"/>
</dbReference>
<gene>
    <name evidence="2" type="ORF">L211DRAFT_892519</name>
</gene>
<evidence type="ECO:0000313" key="2">
    <source>
        <dbReference type="EMBL" id="RPB20864.1"/>
    </source>
</evidence>
<dbReference type="EMBL" id="ML121567">
    <property type="protein sequence ID" value="RPB20864.1"/>
    <property type="molecule type" value="Genomic_DNA"/>
</dbReference>
<sequence length="669" mass="74263">MPKKSYRSTKHKPAAFRLRASNNAGRSGNKDPARKHPQNTLIVGIDFGTTFSGAAWDQSSDKVPSVLRYNSKGSYKWGNIPVELANNRLEWFKLLLNEGDYTTPAELLQRLEAKGLKGYPESKSANLAKLRTKIQAIPEGKTPFDLAADYFRSLYKYVQSRIEKNIPALKGQIGNDGGVAIKCCLTVPAIWDDKAKEITKQAAIAAGLLEKQIYMISEPEAAAVHCLTSLCEMGGDLKVGEVYVIVDCGGGTVDLIPYEVTSTSPLQVSECTIGTGGLCGSTILDRRFEDFMISRIGQEAYDRMDDDDHQVMRDYFEMEIKPNFKPNFLPGNNDDELDDDNCVICALPGVPDSDDPTVRVKKEKIKFSKNELKGIFESTFTEIAELVQKQVKMAQEATKKNVDGIILVGGFGSSQYLANWLTDSIRNKDGKEIKLIRPSDPAVAVVLGAVKHGVYMHRAGTGKTSQWGIVGSRRARYHYGIKVAEPFKPGHRHTKRVMDPHLGIPICIDPDKCRKGAPMREQVGIPSQFSCRCPVVYSEEAQKALLVFEQKIYCSAEDAAPEYLEDLDIHPGSRYPLPLLTYKIDLSDPQSRRYFVKLPSVMSLSEFWLIPAQILLKLESADLTFTTLVEGKVSGKGTKEYHHKESGGELLQAPMDGRVLEVDDADARR</sequence>
<proteinExistence type="predicted"/>
<feature type="compositionally biased region" description="Basic residues" evidence="1">
    <location>
        <begin position="1"/>
        <end position="14"/>
    </location>
</feature>
<dbReference type="OrthoDB" id="2963168at2759"/>
<protein>
    <recommendedName>
        <fullName evidence="4">Actin-like ATPase domain-containing protein</fullName>
    </recommendedName>
</protein>
<feature type="region of interest" description="Disordered" evidence="1">
    <location>
        <begin position="1"/>
        <end position="38"/>
    </location>
</feature>
<dbReference type="AlphaFoldDB" id="A0A3N4LDA6"/>
<dbReference type="SUPFAM" id="SSF53067">
    <property type="entry name" value="Actin-like ATPase domain"/>
    <property type="match status" value="2"/>
</dbReference>
<evidence type="ECO:0000313" key="3">
    <source>
        <dbReference type="Proteomes" id="UP000267821"/>
    </source>
</evidence>
<evidence type="ECO:0000256" key="1">
    <source>
        <dbReference type="SAM" id="MobiDB-lite"/>
    </source>
</evidence>
<dbReference type="InParanoid" id="A0A3N4LDA6"/>